<evidence type="ECO:0000256" key="4">
    <source>
        <dbReference type="ARBA" id="ARBA00022989"/>
    </source>
</evidence>
<dbReference type="PANTHER" id="PTHR32322:SF18">
    <property type="entry name" value="S-ADENOSYLMETHIONINE_S-ADENOSYLHOMOCYSTEINE TRANSPORTER"/>
    <property type="match status" value="1"/>
</dbReference>
<dbReference type="InterPro" id="IPR037185">
    <property type="entry name" value="EmrE-like"/>
</dbReference>
<feature type="transmembrane region" description="Helical" evidence="6">
    <location>
        <begin position="148"/>
        <end position="170"/>
    </location>
</feature>
<dbReference type="RefSeq" id="WP_004932459.1">
    <property type="nucleotide sequence ID" value="NZ_BBNM01000014.1"/>
</dbReference>
<feature type="domain" description="EamA" evidence="7">
    <location>
        <begin position="152"/>
        <end position="282"/>
    </location>
</feature>
<feature type="transmembrane region" description="Helical" evidence="6">
    <location>
        <begin position="268"/>
        <end position="285"/>
    </location>
</feature>
<feature type="transmembrane region" description="Helical" evidence="6">
    <location>
        <begin position="95"/>
        <end position="116"/>
    </location>
</feature>
<feature type="transmembrane region" description="Helical" evidence="6">
    <location>
        <begin position="33"/>
        <end position="56"/>
    </location>
</feature>
<accession>A0A1P8ELV4</accession>
<name>A0A1P8ELV4_9GAMM</name>
<feature type="domain" description="EamA" evidence="7">
    <location>
        <begin position="7"/>
        <end position="138"/>
    </location>
</feature>
<dbReference type="eggNOG" id="COG0697">
    <property type="taxonomic scope" value="Bacteria"/>
</dbReference>
<feature type="transmembrane region" description="Helical" evidence="6">
    <location>
        <begin position="212"/>
        <end position="234"/>
    </location>
</feature>
<proteinExistence type="predicted"/>
<evidence type="ECO:0000256" key="2">
    <source>
        <dbReference type="ARBA" id="ARBA00022475"/>
    </source>
</evidence>
<protein>
    <submittedName>
        <fullName evidence="8">EamA family transporter</fullName>
    </submittedName>
</protein>
<dbReference type="Proteomes" id="UP000185674">
    <property type="component" value="Chromosome"/>
</dbReference>
<evidence type="ECO:0000256" key="1">
    <source>
        <dbReference type="ARBA" id="ARBA00004651"/>
    </source>
</evidence>
<dbReference type="KEGG" id="asol:BEN76_14865"/>
<keyword evidence="2" id="KW-1003">Cell membrane</keyword>
<evidence type="ECO:0000313" key="8">
    <source>
        <dbReference type="EMBL" id="APV37211.1"/>
    </source>
</evidence>
<organism evidence="8 9">
    <name type="scientific">Acinetobacter soli</name>
    <dbReference type="NCBI Taxonomy" id="487316"/>
    <lineage>
        <taxon>Bacteria</taxon>
        <taxon>Pseudomonadati</taxon>
        <taxon>Pseudomonadota</taxon>
        <taxon>Gammaproteobacteria</taxon>
        <taxon>Moraxellales</taxon>
        <taxon>Moraxellaceae</taxon>
        <taxon>Acinetobacter</taxon>
    </lineage>
</organism>
<comment type="subcellular location">
    <subcellularLocation>
        <location evidence="1">Cell membrane</location>
        <topology evidence="1">Multi-pass membrane protein</topology>
    </subcellularLocation>
</comment>
<reference evidence="8 9" key="1">
    <citation type="submission" date="2016-08" db="EMBL/GenBank/DDBJ databases">
        <title>Complete genome sequence of Acinetobacter baylyi strain GFJ2.</title>
        <authorList>
            <person name="Tabata M."/>
            <person name="Kuboki S."/>
            <person name="Gibu N."/>
            <person name="Kinouchi Y."/>
            <person name="Vangnai A."/>
            <person name="Kasai D."/>
            <person name="Fukuda M."/>
        </authorList>
    </citation>
    <scope>NUCLEOTIDE SEQUENCE [LARGE SCALE GENOMIC DNA]</scope>
    <source>
        <strain evidence="8 9">GFJ2</strain>
    </source>
</reference>
<keyword evidence="3 6" id="KW-0812">Transmembrane</keyword>
<dbReference type="SUPFAM" id="SSF103481">
    <property type="entry name" value="Multidrug resistance efflux transporter EmrE"/>
    <property type="match status" value="1"/>
</dbReference>
<keyword evidence="5 6" id="KW-0472">Membrane</keyword>
<sequence>MSPRLQGYGYVAITMCIWGGFTIFSRLNAQWHISAWDIVAMRFAIAFCLLVPILIYKKDWAFLWQPKAMILALIGGVGYCLTVYSAFLYAPAAHAAIFLNGTMPLWTAIAAFVLFGQPFDRHTWLSFCIILASIGLMSVLMLRQNHSGFGVGDVLFVCSAMWWGVFTILLKQWKLSAWHAMTSVAIWSTLFYLPVYALFLPKHFNQVEPLHLVVQGLFHGVFVVILATLTYIAAIERLGAFKAGSIVNLAPFLAALIAVPLLHEPLSLSLLFGLIGMGIGALQPWRWRLKDTLTRELEKQKNQSGERVK</sequence>
<feature type="transmembrane region" description="Helical" evidence="6">
    <location>
        <begin position="68"/>
        <end position="89"/>
    </location>
</feature>
<feature type="transmembrane region" description="Helical" evidence="6">
    <location>
        <begin position="123"/>
        <end position="142"/>
    </location>
</feature>
<dbReference type="InterPro" id="IPR050638">
    <property type="entry name" value="AA-Vitamin_Transporters"/>
</dbReference>
<feature type="transmembrane region" description="Helical" evidence="6">
    <location>
        <begin position="7"/>
        <end position="27"/>
    </location>
</feature>
<evidence type="ECO:0000256" key="3">
    <source>
        <dbReference type="ARBA" id="ARBA00022692"/>
    </source>
</evidence>
<evidence type="ECO:0000313" key="9">
    <source>
        <dbReference type="Proteomes" id="UP000185674"/>
    </source>
</evidence>
<evidence type="ECO:0000256" key="5">
    <source>
        <dbReference type="ARBA" id="ARBA00023136"/>
    </source>
</evidence>
<dbReference type="PANTHER" id="PTHR32322">
    <property type="entry name" value="INNER MEMBRANE TRANSPORTER"/>
    <property type="match status" value="1"/>
</dbReference>
<dbReference type="Pfam" id="PF00892">
    <property type="entry name" value="EamA"/>
    <property type="match status" value="2"/>
</dbReference>
<dbReference type="InterPro" id="IPR000620">
    <property type="entry name" value="EamA_dom"/>
</dbReference>
<evidence type="ECO:0000256" key="6">
    <source>
        <dbReference type="SAM" id="Phobius"/>
    </source>
</evidence>
<evidence type="ECO:0000259" key="7">
    <source>
        <dbReference type="Pfam" id="PF00892"/>
    </source>
</evidence>
<gene>
    <name evidence="8" type="ORF">BEN76_14865</name>
</gene>
<feature type="transmembrane region" description="Helical" evidence="6">
    <location>
        <begin position="177"/>
        <end position="200"/>
    </location>
</feature>
<dbReference type="AlphaFoldDB" id="A0A1P8ELV4"/>
<dbReference type="EMBL" id="CP016896">
    <property type="protein sequence ID" value="APV37211.1"/>
    <property type="molecule type" value="Genomic_DNA"/>
</dbReference>
<dbReference type="STRING" id="487316.BEN76_14865"/>
<keyword evidence="4 6" id="KW-1133">Transmembrane helix</keyword>
<dbReference type="GO" id="GO:0005886">
    <property type="term" value="C:plasma membrane"/>
    <property type="evidence" value="ECO:0007669"/>
    <property type="project" value="UniProtKB-SubCell"/>
</dbReference>
<feature type="transmembrane region" description="Helical" evidence="6">
    <location>
        <begin position="246"/>
        <end position="262"/>
    </location>
</feature>